<proteinExistence type="predicted"/>
<organism evidence="1 2">
    <name type="scientific">Candidatus Yanofskybacteria bacterium GW2011_GWA1_48_10</name>
    <dbReference type="NCBI Taxonomy" id="1619022"/>
    <lineage>
        <taxon>Bacteria</taxon>
        <taxon>Candidatus Yanofskyibacteriota</taxon>
    </lineage>
</organism>
<dbReference type="EMBL" id="LCPC01000001">
    <property type="protein sequence ID" value="KKU90184.1"/>
    <property type="molecule type" value="Genomic_DNA"/>
</dbReference>
<comment type="caution">
    <text evidence="1">The sequence shown here is derived from an EMBL/GenBank/DDBJ whole genome shotgun (WGS) entry which is preliminary data.</text>
</comment>
<sequence length="204" mass="23845">MDKFNQREIKLIRKLNTPAKIQDFLNKIPINFEKDGQDTVKSPLMVIRKNSAHCIEGAILGAFILSLRGHKPLLMHLESARNDIDHVVAPFRLNGYWGALSKTNHAVLRYREPVYKSLRELAMSYFHEYFTDDGVKTMRSYSRPLNLNVFEKTWPVESENLWGINRELDKIKHYPVAPNRVLKKMRRAEGIEREAGKITEWEKP</sequence>
<reference evidence="1 2" key="1">
    <citation type="journal article" date="2015" name="Nature">
        <title>rRNA introns, odd ribosomes, and small enigmatic genomes across a large radiation of phyla.</title>
        <authorList>
            <person name="Brown C.T."/>
            <person name="Hug L.A."/>
            <person name="Thomas B.C."/>
            <person name="Sharon I."/>
            <person name="Castelle C.J."/>
            <person name="Singh A."/>
            <person name="Wilkins M.J."/>
            <person name="Williams K.H."/>
            <person name="Banfield J.F."/>
        </authorList>
    </citation>
    <scope>NUCLEOTIDE SEQUENCE [LARGE SCALE GENOMIC DNA]</scope>
</reference>
<evidence type="ECO:0008006" key="3">
    <source>
        <dbReference type="Google" id="ProtNLM"/>
    </source>
</evidence>
<dbReference type="AlphaFoldDB" id="A0A0G1U7Y2"/>
<evidence type="ECO:0000313" key="1">
    <source>
        <dbReference type="EMBL" id="KKU90184.1"/>
    </source>
</evidence>
<protein>
    <recommendedName>
        <fullName evidence="3">Transglutaminase-like domain-containing protein</fullName>
    </recommendedName>
</protein>
<evidence type="ECO:0000313" key="2">
    <source>
        <dbReference type="Proteomes" id="UP000034403"/>
    </source>
</evidence>
<gene>
    <name evidence="1" type="ORF">UY20_C0001G0035</name>
</gene>
<dbReference type="Proteomes" id="UP000034403">
    <property type="component" value="Unassembled WGS sequence"/>
</dbReference>
<name>A0A0G1U7Y2_9BACT</name>
<accession>A0A0G1U7Y2</accession>